<proteinExistence type="predicted"/>
<gene>
    <name evidence="3" type="ORF">HMPREF1872_00789</name>
</gene>
<evidence type="ECO:0000256" key="1">
    <source>
        <dbReference type="SAM" id="MobiDB-lite"/>
    </source>
</evidence>
<dbReference type="EMBL" id="LSCV01000023">
    <property type="protein sequence ID" value="KXB40912.1"/>
    <property type="molecule type" value="Genomic_DNA"/>
</dbReference>
<keyword evidence="4" id="KW-1185">Reference proteome</keyword>
<protein>
    <recommendedName>
        <fullName evidence="5">LPXTG-motif protein cell wall anchor domain protein</fullName>
    </recommendedName>
</protein>
<dbReference type="PROSITE" id="PS51257">
    <property type="entry name" value="PROKAR_LIPOPROTEIN"/>
    <property type="match status" value="1"/>
</dbReference>
<sequence>MLNSKFKAHFSRSSALALLITISLSCFTSHSLAEAADANDSKQIKVQLYTDDKALDFSLDKVNYLNFTASIGLVSPDSRFTDEANFQVPKEDLVQLTLPESAATQAFSTSNELKSNEFAFQAKQKTAWLLNLQLKGYELVKTTFNREDSILRLDYRPRAKELDYQANYFTGKLNSFHAKSCSDLKAERKNLLAVLRQADVKADKTAPIYNVITGEIVSENKLTEKSYLFALADTKSDLAPALQTLSYTLISNGKAQANELYNLPLVQAAPANVYTGKNEARKDSDRAENAKINKAENAKADNSDSKLDTASLKKDTNTDSKLLEQSELKVKDDNKSASLVKADKEKVKRVSKYTTKVISPNNTSIVPSTGESAASVGLSLLCFITATAVYAIKRHFN</sequence>
<feature type="chain" id="PRO_5007460105" description="LPXTG-motif protein cell wall anchor domain protein" evidence="2">
    <location>
        <begin position="36"/>
        <end position="397"/>
    </location>
</feature>
<feature type="signal peptide" evidence="2">
    <location>
        <begin position="1"/>
        <end position="35"/>
    </location>
</feature>
<dbReference type="Proteomes" id="UP000070080">
    <property type="component" value="Unassembled WGS sequence"/>
</dbReference>
<dbReference type="AlphaFoldDB" id="A0A133YCK5"/>
<dbReference type="RefSeq" id="WP_066714105.1">
    <property type="nucleotide sequence ID" value="NZ_JARFNM010000001.1"/>
</dbReference>
<evidence type="ECO:0000313" key="3">
    <source>
        <dbReference type="EMBL" id="KXB40912.1"/>
    </source>
</evidence>
<reference evidence="4" key="1">
    <citation type="submission" date="2016-01" db="EMBL/GenBank/DDBJ databases">
        <authorList>
            <person name="Mitreva M."/>
            <person name="Pepin K.H."/>
            <person name="Mihindukulasuriya K.A."/>
            <person name="Fulton R."/>
            <person name="Fronick C."/>
            <person name="O'Laughlin M."/>
            <person name="Miner T."/>
            <person name="Herter B."/>
            <person name="Rosa B.A."/>
            <person name="Cordes M."/>
            <person name="Tomlinson C."/>
            <person name="Wollam A."/>
            <person name="Palsikar V.B."/>
            <person name="Mardis E.R."/>
            <person name="Wilson R.K."/>
        </authorList>
    </citation>
    <scope>NUCLEOTIDE SEQUENCE [LARGE SCALE GENOMIC DNA]</scope>
    <source>
        <strain evidence="4">KA00274</strain>
    </source>
</reference>
<keyword evidence="2" id="KW-0732">Signal</keyword>
<comment type="caution">
    <text evidence="3">The sequence shown here is derived from an EMBL/GenBank/DDBJ whole genome shotgun (WGS) entry which is preliminary data.</text>
</comment>
<dbReference type="STRING" id="1497955.HMPREF1872_00789"/>
<feature type="region of interest" description="Disordered" evidence="1">
    <location>
        <begin position="292"/>
        <end position="318"/>
    </location>
</feature>
<evidence type="ECO:0000256" key="2">
    <source>
        <dbReference type="SAM" id="SignalP"/>
    </source>
</evidence>
<evidence type="ECO:0000313" key="4">
    <source>
        <dbReference type="Proteomes" id="UP000070080"/>
    </source>
</evidence>
<organism evidence="3 4">
    <name type="scientific">Amygdalobacter nucleatus</name>
    <dbReference type="NCBI Taxonomy" id="3029274"/>
    <lineage>
        <taxon>Bacteria</taxon>
        <taxon>Bacillati</taxon>
        <taxon>Bacillota</taxon>
        <taxon>Clostridia</taxon>
        <taxon>Eubacteriales</taxon>
        <taxon>Oscillospiraceae</taxon>
        <taxon>Amygdalobacter</taxon>
    </lineage>
</organism>
<name>A0A133YCK5_9FIRM</name>
<evidence type="ECO:0008006" key="5">
    <source>
        <dbReference type="Google" id="ProtNLM"/>
    </source>
</evidence>
<accession>A0A133YCK5</accession>